<accession>A0A1M7BCT7</accession>
<dbReference type="PROSITE" id="PS01081">
    <property type="entry name" value="HTH_TETR_1"/>
    <property type="match status" value="1"/>
</dbReference>
<dbReference type="GO" id="GO:0003677">
    <property type="term" value="F:DNA binding"/>
    <property type="evidence" value="ECO:0007669"/>
    <property type="project" value="UniProtKB-UniRule"/>
</dbReference>
<keyword evidence="5" id="KW-1185">Reference proteome</keyword>
<evidence type="ECO:0000256" key="2">
    <source>
        <dbReference type="PROSITE-ProRule" id="PRU00335"/>
    </source>
</evidence>
<dbReference type="InterPro" id="IPR001647">
    <property type="entry name" value="HTH_TetR"/>
</dbReference>
<dbReference type="PROSITE" id="PS50977">
    <property type="entry name" value="HTH_TETR_2"/>
    <property type="match status" value="1"/>
</dbReference>
<evidence type="ECO:0000313" key="4">
    <source>
        <dbReference type="EMBL" id="SHL52757.1"/>
    </source>
</evidence>
<reference evidence="4 5" key="1">
    <citation type="submission" date="2016-11" db="EMBL/GenBank/DDBJ databases">
        <authorList>
            <person name="Jaros S."/>
            <person name="Januszkiewicz K."/>
            <person name="Wedrychowicz H."/>
        </authorList>
    </citation>
    <scope>NUCLEOTIDE SEQUENCE [LARGE SCALE GENOMIC DNA]</scope>
    <source>
        <strain evidence="4 5">DSM 15929</strain>
    </source>
</reference>
<evidence type="ECO:0000256" key="1">
    <source>
        <dbReference type="ARBA" id="ARBA00023125"/>
    </source>
</evidence>
<proteinExistence type="predicted"/>
<feature type="DNA-binding region" description="H-T-H motif" evidence="2">
    <location>
        <begin position="9"/>
        <end position="28"/>
    </location>
</feature>
<dbReference type="InterPro" id="IPR050624">
    <property type="entry name" value="HTH-type_Tx_Regulator"/>
</dbReference>
<sequence length="181" mass="20873">MEKGFDNTSVNDIVKKVGVAQGLFYYYFSSKYEMLNAVVERYLDRIAVSLNELMEDNSLNTEKKLVLFLEFLLKYGEKNENFAADLHRDENAIIHHKLTDKANELIPPIFLRLINEGVEKGIWSMPYSGEMLEILVLGIGDYLHKYYFSPDAGVFENKMKVLERFIEQMLGAEEGSLSLEL</sequence>
<feature type="domain" description="HTH tetR-type" evidence="3">
    <location>
        <begin position="1"/>
        <end position="46"/>
    </location>
</feature>
<dbReference type="Gene3D" id="1.10.357.10">
    <property type="entry name" value="Tetracycline Repressor, domain 2"/>
    <property type="match status" value="1"/>
</dbReference>
<dbReference type="AlphaFoldDB" id="A0A1M7BCT7"/>
<name>A0A1M7BCT7_9FIRM</name>
<dbReference type="OrthoDB" id="9785164at2"/>
<gene>
    <name evidence="4" type="ORF">SAMN02745136_05085</name>
</gene>
<protein>
    <submittedName>
        <fullName evidence="4">Transcriptional regulator, TetR family</fullName>
    </submittedName>
</protein>
<dbReference type="Pfam" id="PF00440">
    <property type="entry name" value="TetR_N"/>
    <property type="match status" value="1"/>
</dbReference>
<dbReference type="EMBL" id="FRAC01000036">
    <property type="protein sequence ID" value="SHL52757.1"/>
    <property type="molecule type" value="Genomic_DNA"/>
</dbReference>
<evidence type="ECO:0000313" key="5">
    <source>
        <dbReference type="Proteomes" id="UP000184386"/>
    </source>
</evidence>
<keyword evidence="1 2" id="KW-0238">DNA-binding</keyword>
<dbReference type="InterPro" id="IPR009057">
    <property type="entry name" value="Homeodomain-like_sf"/>
</dbReference>
<dbReference type="InterPro" id="IPR023772">
    <property type="entry name" value="DNA-bd_HTH_TetR-type_CS"/>
</dbReference>
<dbReference type="SUPFAM" id="SSF46689">
    <property type="entry name" value="Homeodomain-like"/>
    <property type="match status" value="1"/>
</dbReference>
<evidence type="ECO:0000259" key="3">
    <source>
        <dbReference type="PROSITE" id="PS50977"/>
    </source>
</evidence>
<dbReference type="PANTHER" id="PTHR43479">
    <property type="entry name" value="ACREF/ENVCD OPERON REPRESSOR-RELATED"/>
    <property type="match status" value="1"/>
</dbReference>
<dbReference type="STRING" id="1121322.SAMN02745136_05085"/>
<dbReference type="Proteomes" id="UP000184386">
    <property type="component" value="Unassembled WGS sequence"/>
</dbReference>
<dbReference type="PANTHER" id="PTHR43479:SF11">
    <property type="entry name" value="ACREF_ENVCD OPERON REPRESSOR-RELATED"/>
    <property type="match status" value="1"/>
</dbReference>
<organism evidence="4 5">
    <name type="scientific">Anaerocolumna jejuensis DSM 15929</name>
    <dbReference type="NCBI Taxonomy" id="1121322"/>
    <lineage>
        <taxon>Bacteria</taxon>
        <taxon>Bacillati</taxon>
        <taxon>Bacillota</taxon>
        <taxon>Clostridia</taxon>
        <taxon>Lachnospirales</taxon>
        <taxon>Lachnospiraceae</taxon>
        <taxon>Anaerocolumna</taxon>
    </lineage>
</organism>